<proteinExistence type="inferred from homology"/>
<name>A0A2H0XDR6_UNCKA</name>
<comment type="similarity">
    <text evidence="2 6">Belongs to the NDK family.</text>
</comment>
<dbReference type="EC" id="2.7.4.6" evidence="3"/>
<dbReference type="InterPro" id="IPR036850">
    <property type="entry name" value="NDK-like_dom_sf"/>
</dbReference>
<dbReference type="GO" id="GO:0004550">
    <property type="term" value="F:nucleoside diphosphate kinase activity"/>
    <property type="evidence" value="ECO:0007669"/>
    <property type="project" value="UniProtKB-EC"/>
</dbReference>
<accession>A0A2H0XDR6</accession>
<comment type="cofactor">
    <cofactor evidence="1">
        <name>Mg(2+)</name>
        <dbReference type="ChEBI" id="CHEBI:18420"/>
    </cofactor>
</comment>
<sequence>MNTEQTYISIKNEAIQKGLIGEIIHRLERVGLKLVAVKMIVPNETVLGKQYPDAEWWYKQVGEKTKASRQKRGIEDKRDSIEIGKWVRGMILEDLVGKPQVAMVWEGAHAIEIAKKLIGITNPLDSDVGTIRADFTIESYDVADYYQHPVRTLVHRSGSVDEAKEEIALWFKSEEVKKYPLVLEEVLYRNGWGKVSNF</sequence>
<dbReference type="EMBL" id="PEYT01000018">
    <property type="protein sequence ID" value="PIS23067.1"/>
    <property type="molecule type" value="Genomic_DNA"/>
</dbReference>
<dbReference type="SUPFAM" id="SSF54919">
    <property type="entry name" value="Nucleoside diphosphate kinase, NDK"/>
    <property type="match status" value="1"/>
</dbReference>
<feature type="domain" description="Nucleoside diphosphate kinase-like" evidence="7">
    <location>
        <begin position="3"/>
        <end position="178"/>
    </location>
</feature>
<dbReference type="SMART" id="SM00562">
    <property type="entry name" value="NDK"/>
    <property type="match status" value="1"/>
</dbReference>
<evidence type="ECO:0000256" key="5">
    <source>
        <dbReference type="ARBA" id="ARBA00022777"/>
    </source>
</evidence>
<evidence type="ECO:0000313" key="9">
    <source>
        <dbReference type="Proteomes" id="UP000230340"/>
    </source>
</evidence>
<keyword evidence="4 8" id="KW-0808">Transferase</keyword>
<evidence type="ECO:0000313" key="8">
    <source>
        <dbReference type="EMBL" id="PIS23067.1"/>
    </source>
</evidence>
<dbReference type="Gene3D" id="3.30.70.141">
    <property type="entry name" value="Nucleoside diphosphate kinase-like domain"/>
    <property type="match status" value="1"/>
</dbReference>
<dbReference type="AlphaFoldDB" id="A0A2H0XDR6"/>
<dbReference type="PANTHER" id="PTHR11349">
    <property type="entry name" value="NUCLEOSIDE DIPHOSPHATE KINASE"/>
    <property type="match status" value="1"/>
</dbReference>
<dbReference type="Proteomes" id="UP000230340">
    <property type="component" value="Unassembled WGS sequence"/>
</dbReference>
<evidence type="ECO:0000256" key="6">
    <source>
        <dbReference type="PROSITE-ProRule" id="PRU00706"/>
    </source>
</evidence>
<evidence type="ECO:0000259" key="7">
    <source>
        <dbReference type="SMART" id="SM00562"/>
    </source>
</evidence>
<protein>
    <recommendedName>
        <fullName evidence="3">nucleoside-diphosphate kinase</fullName>
        <ecNumber evidence="3">2.7.4.6</ecNumber>
    </recommendedName>
</protein>
<evidence type="ECO:0000256" key="1">
    <source>
        <dbReference type="ARBA" id="ARBA00001946"/>
    </source>
</evidence>
<evidence type="ECO:0000256" key="3">
    <source>
        <dbReference type="ARBA" id="ARBA00012966"/>
    </source>
</evidence>
<comment type="caution">
    <text evidence="8">The sequence shown here is derived from an EMBL/GenBank/DDBJ whole genome shotgun (WGS) entry which is preliminary data.</text>
</comment>
<gene>
    <name evidence="8" type="ORF">COT49_02075</name>
</gene>
<keyword evidence="5 8" id="KW-0418">Kinase</keyword>
<organism evidence="8 9">
    <name type="scientific">candidate division WWE3 bacterium CG08_land_8_20_14_0_20_40_13</name>
    <dbReference type="NCBI Taxonomy" id="1975084"/>
    <lineage>
        <taxon>Bacteria</taxon>
        <taxon>Katanobacteria</taxon>
    </lineage>
</organism>
<evidence type="ECO:0000256" key="4">
    <source>
        <dbReference type="ARBA" id="ARBA00022679"/>
    </source>
</evidence>
<reference evidence="9" key="1">
    <citation type="submission" date="2017-09" db="EMBL/GenBank/DDBJ databases">
        <title>Depth-based differentiation of microbial function through sediment-hosted aquifers and enrichment of novel symbionts in the deep terrestrial subsurface.</title>
        <authorList>
            <person name="Probst A.J."/>
            <person name="Ladd B."/>
            <person name="Jarett J.K."/>
            <person name="Geller-Mcgrath D.E."/>
            <person name="Sieber C.M.K."/>
            <person name="Emerson J.B."/>
            <person name="Anantharaman K."/>
            <person name="Thomas B.C."/>
            <person name="Malmstrom R."/>
            <person name="Stieglmeier M."/>
            <person name="Klingl A."/>
            <person name="Woyke T."/>
            <person name="Ryan C.M."/>
            <person name="Banfield J.F."/>
        </authorList>
    </citation>
    <scope>NUCLEOTIDE SEQUENCE [LARGE SCALE GENOMIC DNA]</scope>
</reference>
<dbReference type="Pfam" id="PF00334">
    <property type="entry name" value="NDK"/>
    <property type="match status" value="2"/>
</dbReference>
<dbReference type="PROSITE" id="PS51374">
    <property type="entry name" value="NDPK_LIKE"/>
    <property type="match status" value="1"/>
</dbReference>
<comment type="caution">
    <text evidence="6">Lacks conserved residue(s) required for the propagation of feature annotation.</text>
</comment>
<dbReference type="InterPro" id="IPR034907">
    <property type="entry name" value="NDK-like_dom"/>
</dbReference>
<evidence type="ECO:0000256" key="2">
    <source>
        <dbReference type="ARBA" id="ARBA00008142"/>
    </source>
</evidence>